<dbReference type="PROSITE" id="PS00372">
    <property type="entry name" value="PTS_EIIA_TYPE_2_HIS"/>
    <property type="match status" value="1"/>
</dbReference>
<feature type="domain" description="PTS EIIC type-2" evidence="15">
    <location>
        <begin position="1"/>
        <end position="323"/>
    </location>
</feature>
<dbReference type="GO" id="GO:0008982">
    <property type="term" value="F:protein-N(PI)-phosphohistidine-sugar phosphotransferase activity"/>
    <property type="evidence" value="ECO:0007669"/>
    <property type="project" value="InterPro"/>
</dbReference>
<dbReference type="PANTHER" id="PTHR30505">
    <property type="entry name" value="FRUCTOSE-LIKE PERMEASE"/>
    <property type="match status" value="1"/>
</dbReference>
<dbReference type="InterPro" id="IPR003352">
    <property type="entry name" value="PTS_EIIC"/>
</dbReference>
<evidence type="ECO:0000259" key="15">
    <source>
        <dbReference type="PROSITE" id="PS51104"/>
    </source>
</evidence>
<evidence type="ECO:0000256" key="7">
    <source>
        <dbReference type="ARBA" id="ARBA00022679"/>
    </source>
</evidence>
<proteinExistence type="predicted"/>
<dbReference type="SUPFAM" id="SSF55804">
    <property type="entry name" value="Phoshotransferase/anion transport protein"/>
    <property type="match status" value="1"/>
</dbReference>
<dbReference type="Pfam" id="PF00359">
    <property type="entry name" value="PTS_EIIA_2"/>
    <property type="match status" value="1"/>
</dbReference>
<dbReference type="Pfam" id="PF02378">
    <property type="entry name" value="PTS_EIIC"/>
    <property type="match status" value="1"/>
</dbReference>
<feature type="transmembrane region" description="Helical" evidence="13">
    <location>
        <begin position="293"/>
        <end position="321"/>
    </location>
</feature>
<keyword evidence="7" id="KW-0808">Transferase</keyword>
<evidence type="ECO:0000256" key="10">
    <source>
        <dbReference type="ARBA" id="ARBA00022989"/>
    </source>
</evidence>
<dbReference type="NCBIfam" id="TIGR01427">
    <property type="entry name" value="PTS_IIC_fructo"/>
    <property type="match status" value="1"/>
</dbReference>
<dbReference type="NCBIfam" id="TIGR00848">
    <property type="entry name" value="fruA"/>
    <property type="match status" value="1"/>
</dbReference>
<feature type="region of interest" description="Disordered" evidence="12">
    <location>
        <begin position="341"/>
        <end position="372"/>
    </location>
</feature>
<feature type="transmembrane region" description="Helical" evidence="13">
    <location>
        <begin position="90"/>
        <end position="108"/>
    </location>
</feature>
<evidence type="ECO:0000256" key="1">
    <source>
        <dbReference type="ARBA" id="ARBA00004429"/>
    </source>
</evidence>
<feature type="transmembrane region" description="Helical" evidence="13">
    <location>
        <begin position="120"/>
        <end position="142"/>
    </location>
</feature>
<evidence type="ECO:0000256" key="13">
    <source>
        <dbReference type="SAM" id="Phobius"/>
    </source>
</evidence>
<evidence type="ECO:0000256" key="5">
    <source>
        <dbReference type="ARBA" id="ARBA00022553"/>
    </source>
</evidence>
<evidence type="ECO:0000256" key="12">
    <source>
        <dbReference type="SAM" id="MobiDB-lite"/>
    </source>
</evidence>
<evidence type="ECO:0000256" key="2">
    <source>
        <dbReference type="ARBA" id="ARBA00004496"/>
    </source>
</evidence>
<dbReference type="Gene3D" id="3.40.930.10">
    <property type="entry name" value="Mannitol-specific EII, Chain A"/>
    <property type="match status" value="1"/>
</dbReference>
<dbReference type="AlphaFoldDB" id="A0AA37XK54"/>
<name>A0AA37XK54_9ENTE</name>
<dbReference type="EMBL" id="BSUW01000001">
    <property type="protein sequence ID" value="GMA71883.1"/>
    <property type="molecule type" value="Genomic_DNA"/>
</dbReference>
<comment type="subcellular location">
    <subcellularLocation>
        <location evidence="1">Cell inner membrane</location>
        <topology evidence="1">Multi-pass membrane protein</topology>
    </subcellularLocation>
    <subcellularLocation>
        <location evidence="2">Cytoplasm</location>
    </subcellularLocation>
</comment>
<keyword evidence="8" id="KW-0598">Phosphotransferase system</keyword>
<dbReference type="PANTHER" id="PTHR30505:SF0">
    <property type="entry name" value="FRUCTOSE-LIKE PTS SYSTEM EIIBC COMPONENT-RELATED"/>
    <property type="match status" value="1"/>
</dbReference>
<dbReference type="GO" id="GO:0090563">
    <property type="term" value="F:protein-phosphocysteine-sugar phosphotransferase activity"/>
    <property type="evidence" value="ECO:0007669"/>
    <property type="project" value="TreeGrafter"/>
</dbReference>
<reference evidence="16 17" key="1">
    <citation type="journal article" date="2014" name="Int. J. Syst. Evol. Microbiol.">
        <title>Complete genome sequence of Corynebacterium casei LMG S-19264T (=DSM 44701T), isolated from a smear-ripened cheese.</title>
        <authorList>
            <consortium name="US DOE Joint Genome Institute (JGI-PGF)"/>
            <person name="Walter F."/>
            <person name="Albersmeier A."/>
            <person name="Kalinowski J."/>
            <person name="Ruckert C."/>
        </authorList>
    </citation>
    <scope>NUCLEOTIDE SEQUENCE [LARGE SCALE GENOMIC DNA]</scope>
    <source>
        <strain evidence="16 17">NBRC 114545</strain>
    </source>
</reference>
<gene>
    <name evidence="16" type="primary">manP</name>
    <name evidence="16" type="ORF">GCM10025885_09320</name>
</gene>
<sequence length="523" mass="55148">MVPFVVTGGLLIAIALTIGGVPTDGGLVIEEGTIWDSINNIGEAAMDFMVPILAAYMAYSIADRPGLVPGMIGGLIASSEDFYAGEGDTGFLGGIIAGLLAGYIALAIKKIPVPKAVQSVMPIIFIPIISTLIVGLIFIYIIGTPVASLFTGLTNWLESLQGTSSIVLAIIVGTMIAVDMGGPFNKVAFLFGVGLIGEGSYGVMGMIAVAVCVPPLALGVAPYIMKNKFQREDVDTAKASIAMGLFGLTEGAIPFAAKDPIRVIPSTIVGSVVGAIVAALSGVGDTVAHGGPIVAVLGAIDGVLMFTVGTILGVLASLLMLRILKKDVNLQETVAVAANNEGSFSSNNEPSTTHDKTETPEEKSISENQKDKSYQLTDLIQPEYIHMNIESSTKEDTIKELINLDAIQPFITDKQQLVNDVLDREKEGTTGMGEGIAIPHGKSDGISVPIVVFGKSDTGIEWNSLDGELVNIVFIILVPAKHKGDTHLKILQLLSRQLMKEEFKNKLLEAESREDVYSILETV</sequence>
<evidence type="ECO:0000256" key="11">
    <source>
        <dbReference type="ARBA" id="ARBA00023136"/>
    </source>
</evidence>
<feature type="compositionally biased region" description="Polar residues" evidence="12">
    <location>
        <begin position="341"/>
        <end position="351"/>
    </location>
</feature>
<keyword evidence="9 13" id="KW-0812">Transmembrane</keyword>
<protein>
    <submittedName>
        <fullName evidence="16">PTS mannose transporter subunit IIABC</fullName>
    </submittedName>
</protein>
<dbReference type="InterPro" id="IPR050864">
    <property type="entry name" value="Bacterial_PTS_Sugar_Transport"/>
</dbReference>
<dbReference type="InterPro" id="IPR016152">
    <property type="entry name" value="PTrfase/Anion_transptr"/>
</dbReference>
<comment type="caution">
    <text evidence="16">The sequence shown here is derived from an EMBL/GenBank/DDBJ whole genome shotgun (WGS) entry which is preliminary data.</text>
</comment>
<feature type="compositionally biased region" description="Basic and acidic residues" evidence="12">
    <location>
        <begin position="352"/>
        <end position="372"/>
    </location>
</feature>
<evidence type="ECO:0000256" key="3">
    <source>
        <dbReference type="ARBA" id="ARBA00022448"/>
    </source>
</evidence>
<evidence type="ECO:0000256" key="4">
    <source>
        <dbReference type="ARBA" id="ARBA00022475"/>
    </source>
</evidence>
<evidence type="ECO:0000256" key="9">
    <source>
        <dbReference type="ARBA" id="ARBA00022692"/>
    </source>
</evidence>
<accession>A0AA37XK54</accession>
<keyword evidence="4" id="KW-1003">Cell membrane</keyword>
<feature type="domain" description="PTS EIIA type-2" evidence="14">
    <location>
        <begin position="378"/>
        <end position="523"/>
    </location>
</feature>
<feature type="transmembrane region" description="Helical" evidence="13">
    <location>
        <begin position="162"/>
        <end position="180"/>
    </location>
</feature>
<keyword evidence="3" id="KW-0813">Transport</keyword>
<keyword evidence="6" id="KW-0762">Sugar transport</keyword>
<dbReference type="InterPro" id="IPR004715">
    <property type="entry name" value="PTS_IIA_fruc"/>
</dbReference>
<dbReference type="GO" id="GO:0005886">
    <property type="term" value="C:plasma membrane"/>
    <property type="evidence" value="ECO:0007669"/>
    <property type="project" value="UniProtKB-SubCell"/>
</dbReference>
<feature type="transmembrane region" description="Helical" evidence="13">
    <location>
        <begin position="263"/>
        <end position="281"/>
    </location>
</feature>
<evidence type="ECO:0000313" key="16">
    <source>
        <dbReference type="EMBL" id="GMA71883.1"/>
    </source>
</evidence>
<dbReference type="InterPro" id="IPR002178">
    <property type="entry name" value="PTS_EIIA_type-2_dom"/>
</dbReference>
<dbReference type="GO" id="GO:0005737">
    <property type="term" value="C:cytoplasm"/>
    <property type="evidence" value="ECO:0007669"/>
    <property type="project" value="UniProtKB-SubCell"/>
</dbReference>
<evidence type="ECO:0000313" key="17">
    <source>
        <dbReference type="Proteomes" id="UP001157039"/>
    </source>
</evidence>
<dbReference type="Proteomes" id="UP001157039">
    <property type="component" value="Unassembled WGS sequence"/>
</dbReference>
<organism evidence="16 17">
    <name type="scientific">Tetragenococcus osmophilus</name>
    <dbReference type="NCBI Taxonomy" id="526944"/>
    <lineage>
        <taxon>Bacteria</taxon>
        <taxon>Bacillati</taxon>
        <taxon>Bacillota</taxon>
        <taxon>Bacilli</taxon>
        <taxon>Lactobacillales</taxon>
        <taxon>Enterococcaceae</taxon>
        <taxon>Tetragenococcus</taxon>
    </lineage>
</organism>
<dbReference type="InterPro" id="IPR013014">
    <property type="entry name" value="PTS_EIIC_2"/>
</dbReference>
<dbReference type="GO" id="GO:0005351">
    <property type="term" value="F:carbohydrate:proton symporter activity"/>
    <property type="evidence" value="ECO:0007669"/>
    <property type="project" value="InterPro"/>
</dbReference>
<dbReference type="PROSITE" id="PS51104">
    <property type="entry name" value="PTS_EIIC_TYPE_2"/>
    <property type="match status" value="1"/>
</dbReference>
<evidence type="ECO:0000256" key="6">
    <source>
        <dbReference type="ARBA" id="ARBA00022597"/>
    </source>
</evidence>
<dbReference type="CDD" id="cd00211">
    <property type="entry name" value="PTS_IIA_fru"/>
    <property type="match status" value="1"/>
</dbReference>
<dbReference type="GO" id="GO:0009401">
    <property type="term" value="P:phosphoenolpyruvate-dependent sugar phosphotransferase system"/>
    <property type="evidence" value="ECO:0007669"/>
    <property type="project" value="UniProtKB-KW"/>
</dbReference>
<evidence type="ECO:0000259" key="14">
    <source>
        <dbReference type="PROSITE" id="PS51094"/>
    </source>
</evidence>
<keyword evidence="5" id="KW-0597">Phosphoprotein</keyword>
<dbReference type="InterPro" id="IPR006327">
    <property type="entry name" value="PTS_IIC_fruc"/>
</dbReference>
<dbReference type="FunFam" id="3.40.930.10:FF:000009">
    <property type="entry name" value="PTS system, fructose specific IIABC component"/>
    <property type="match status" value="1"/>
</dbReference>
<dbReference type="PROSITE" id="PS51094">
    <property type="entry name" value="PTS_EIIA_TYPE_2"/>
    <property type="match status" value="1"/>
</dbReference>
<keyword evidence="10 13" id="KW-1133">Transmembrane helix</keyword>
<keyword evidence="11 13" id="KW-0472">Membrane</keyword>
<evidence type="ECO:0000256" key="8">
    <source>
        <dbReference type="ARBA" id="ARBA00022683"/>
    </source>
</evidence>